<gene>
    <name evidence="2" type="ORF">F511_45511</name>
</gene>
<evidence type="ECO:0000313" key="3">
    <source>
        <dbReference type="Proteomes" id="UP000250235"/>
    </source>
</evidence>
<accession>A0A2Z6ZVQ7</accession>
<feature type="compositionally biased region" description="Basic and acidic residues" evidence="1">
    <location>
        <begin position="116"/>
        <end position="125"/>
    </location>
</feature>
<name>A0A2Z6ZVQ7_9LAMI</name>
<dbReference type="AlphaFoldDB" id="A0A2Z6ZVQ7"/>
<protein>
    <submittedName>
        <fullName evidence="2">Uncharacterized protein</fullName>
    </submittedName>
</protein>
<dbReference type="Proteomes" id="UP000250235">
    <property type="component" value="Unassembled WGS sequence"/>
</dbReference>
<reference evidence="2 3" key="1">
    <citation type="journal article" date="2015" name="Proc. Natl. Acad. Sci. U.S.A.">
        <title>The resurrection genome of Boea hygrometrica: A blueprint for survival of dehydration.</title>
        <authorList>
            <person name="Xiao L."/>
            <person name="Yang G."/>
            <person name="Zhang L."/>
            <person name="Yang X."/>
            <person name="Zhao S."/>
            <person name="Ji Z."/>
            <person name="Zhou Q."/>
            <person name="Hu M."/>
            <person name="Wang Y."/>
            <person name="Chen M."/>
            <person name="Xu Y."/>
            <person name="Jin H."/>
            <person name="Xiao X."/>
            <person name="Hu G."/>
            <person name="Bao F."/>
            <person name="Hu Y."/>
            <person name="Wan P."/>
            <person name="Li L."/>
            <person name="Deng X."/>
            <person name="Kuang T."/>
            <person name="Xiang C."/>
            <person name="Zhu J.K."/>
            <person name="Oliver M.J."/>
            <person name="He Y."/>
        </authorList>
    </citation>
    <scope>NUCLEOTIDE SEQUENCE [LARGE SCALE GENOMIC DNA]</scope>
    <source>
        <strain evidence="3">cv. XS01</strain>
    </source>
</reference>
<feature type="region of interest" description="Disordered" evidence="1">
    <location>
        <begin position="112"/>
        <end position="143"/>
    </location>
</feature>
<evidence type="ECO:0000313" key="2">
    <source>
        <dbReference type="EMBL" id="KZV07009.1"/>
    </source>
</evidence>
<evidence type="ECO:0000256" key="1">
    <source>
        <dbReference type="SAM" id="MobiDB-lite"/>
    </source>
</evidence>
<dbReference type="EMBL" id="KV047616">
    <property type="protein sequence ID" value="KZV07009.1"/>
    <property type="molecule type" value="Genomic_DNA"/>
</dbReference>
<organism evidence="2 3">
    <name type="scientific">Dorcoceras hygrometricum</name>
    <dbReference type="NCBI Taxonomy" id="472368"/>
    <lineage>
        <taxon>Eukaryota</taxon>
        <taxon>Viridiplantae</taxon>
        <taxon>Streptophyta</taxon>
        <taxon>Embryophyta</taxon>
        <taxon>Tracheophyta</taxon>
        <taxon>Spermatophyta</taxon>
        <taxon>Magnoliopsida</taxon>
        <taxon>eudicotyledons</taxon>
        <taxon>Gunneridae</taxon>
        <taxon>Pentapetalae</taxon>
        <taxon>asterids</taxon>
        <taxon>lamiids</taxon>
        <taxon>Lamiales</taxon>
        <taxon>Gesneriaceae</taxon>
        <taxon>Didymocarpoideae</taxon>
        <taxon>Trichosporeae</taxon>
        <taxon>Loxocarpinae</taxon>
        <taxon>Dorcoceras</taxon>
    </lineage>
</organism>
<keyword evidence="3" id="KW-1185">Reference proteome</keyword>
<proteinExistence type="predicted"/>
<sequence>MQHECCTLCATCAHWWVHLRDQFVQVGRWCAHSRANRALPAGGRNARRAVRARHVRQARNALRTVRAGCARAPGSDYFSNGNSTSLVAPNQVHDRFPIPSLEFTRIPMNILQAEPPRQDDRSEVRWRRRRREEGEEERGEIAE</sequence>
<feature type="compositionally biased region" description="Acidic residues" evidence="1">
    <location>
        <begin position="134"/>
        <end position="143"/>
    </location>
</feature>